<dbReference type="Proteomes" id="UP001197247">
    <property type="component" value="Unassembled WGS sequence"/>
</dbReference>
<feature type="compositionally biased region" description="Gly residues" evidence="1">
    <location>
        <begin position="235"/>
        <end position="244"/>
    </location>
</feature>
<feature type="region of interest" description="Disordered" evidence="1">
    <location>
        <begin position="46"/>
        <end position="72"/>
    </location>
</feature>
<proteinExistence type="predicted"/>
<sequence>MGSVLIWLVAVVTVAVIASIAIAAAGRQVTSELVSTASPIAVPNPAAQPVVTDGGPGGSPAGTVSPTSGKAGAHTAVNRAVDADGGQIQARCAGERVSLDGGYARPDRGWRAGIRTARPERVEIVFALGSERAVLVTAVCRNGAPEFSQSSIDPRDPIQAGPPPGRGKTGDDENRPDPAVTEISSSVTPSAEASAPPSPSSAPSPSPSTSAGESSPAGPSPAGSPTPSRTRPGGPASGRTGGAPDGLVTASPETAPAGATPVVVRPSASPGDPACVDSGSAGPGAVAVPGAESACGGAGSAGSGAPSVGM</sequence>
<feature type="region of interest" description="Disordered" evidence="1">
    <location>
        <begin position="145"/>
        <end position="310"/>
    </location>
</feature>
<organism evidence="2 3">
    <name type="scientific">Kineosporia corallincola</name>
    <dbReference type="NCBI Taxonomy" id="2835133"/>
    <lineage>
        <taxon>Bacteria</taxon>
        <taxon>Bacillati</taxon>
        <taxon>Actinomycetota</taxon>
        <taxon>Actinomycetes</taxon>
        <taxon>Kineosporiales</taxon>
        <taxon>Kineosporiaceae</taxon>
        <taxon>Kineosporia</taxon>
    </lineage>
</organism>
<keyword evidence="3" id="KW-1185">Reference proteome</keyword>
<dbReference type="RefSeq" id="WP_214159163.1">
    <property type="nucleotide sequence ID" value="NZ_JAHBAY010000013.1"/>
</dbReference>
<name>A0ABS5TNE4_9ACTN</name>
<feature type="compositionally biased region" description="Pro residues" evidence="1">
    <location>
        <begin position="196"/>
        <end position="206"/>
    </location>
</feature>
<feature type="compositionally biased region" description="Low complexity" evidence="1">
    <location>
        <begin position="207"/>
        <end position="217"/>
    </location>
</feature>
<dbReference type="EMBL" id="JAHBAY010000013">
    <property type="protein sequence ID" value="MBT0772621.1"/>
    <property type="molecule type" value="Genomic_DNA"/>
</dbReference>
<evidence type="ECO:0000313" key="2">
    <source>
        <dbReference type="EMBL" id="MBT0772621.1"/>
    </source>
</evidence>
<evidence type="ECO:0000256" key="1">
    <source>
        <dbReference type="SAM" id="MobiDB-lite"/>
    </source>
</evidence>
<accession>A0ABS5TNE4</accession>
<comment type="caution">
    <text evidence="2">The sequence shown here is derived from an EMBL/GenBank/DDBJ whole genome shotgun (WGS) entry which is preliminary data.</text>
</comment>
<gene>
    <name evidence="2" type="ORF">KIH74_27000</name>
</gene>
<feature type="compositionally biased region" description="Low complexity" evidence="1">
    <location>
        <begin position="278"/>
        <end position="295"/>
    </location>
</feature>
<reference evidence="2 3" key="1">
    <citation type="submission" date="2021-05" db="EMBL/GenBank/DDBJ databases">
        <title>Kineosporia and Streptomyces sp. nov. two new marine actinobacteria isolated from Coral.</title>
        <authorList>
            <person name="Buangrab K."/>
            <person name="Sutthacheep M."/>
            <person name="Yeemin T."/>
            <person name="Harunari E."/>
            <person name="Igarashi Y."/>
            <person name="Kanchanasin P."/>
            <person name="Tanasupawat S."/>
            <person name="Phongsopitanun W."/>
        </authorList>
    </citation>
    <scope>NUCLEOTIDE SEQUENCE [LARGE SCALE GENOMIC DNA]</scope>
    <source>
        <strain evidence="2 3">J2-2</strain>
    </source>
</reference>
<protein>
    <submittedName>
        <fullName evidence="2">Uncharacterized protein</fullName>
    </submittedName>
</protein>
<feature type="compositionally biased region" description="Low complexity" evidence="1">
    <location>
        <begin position="184"/>
        <end position="195"/>
    </location>
</feature>
<evidence type="ECO:0000313" key="3">
    <source>
        <dbReference type="Proteomes" id="UP001197247"/>
    </source>
</evidence>